<reference evidence="3" key="1">
    <citation type="journal article" date="2014" name="Nature">
        <title>Elephant shark genome provides unique insights into gnathostome evolution.</title>
        <authorList>
            <consortium name="International Elephant Shark Genome Sequencing Consortium"/>
            <person name="Venkatesh B."/>
            <person name="Lee A.P."/>
            <person name="Ravi V."/>
            <person name="Maurya A.K."/>
            <person name="Lian M.M."/>
            <person name="Swann J.B."/>
            <person name="Ohta Y."/>
            <person name="Flajnik M.F."/>
            <person name="Sutoh Y."/>
            <person name="Kasahara M."/>
            <person name="Hoon S."/>
            <person name="Gangu V."/>
            <person name="Roy S.W."/>
            <person name="Irimia M."/>
            <person name="Korzh V."/>
            <person name="Kondrychyn I."/>
            <person name="Lim Z.W."/>
            <person name="Tay B.H."/>
            <person name="Tohari S."/>
            <person name="Kong K.W."/>
            <person name="Ho S."/>
            <person name="Lorente-Galdos B."/>
            <person name="Quilez J."/>
            <person name="Marques-Bonet T."/>
            <person name="Raney B.J."/>
            <person name="Ingham P.W."/>
            <person name="Tay A."/>
            <person name="Hillier L.W."/>
            <person name="Minx P."/>
            <person name="Boehm T."/>
            <person name="Wilson R.K."/>
            <person name="Brenner S."/>
            <person name="Warren W.C."/>
        </authorList>
    </citation>
    <scope>NUCLEOTIDE SEQUENCE</scope>
    <source>
        <tissue evidence="3">Liver</tissue>
    </source>
</reference>
<dbReference type="PANTHER" id="PTHR23077">
    <property type="entry name" value="AAA-FAMILY ATPASE"/>
    <property type="match status" value="1"/>
</dbReference>
<dbReference type="Gene3D" id="1.10.8.60">
    <property type="match status" value="1"/>
</dbReference>
<dbReference type="GO" id="GO:0005829">
    <property type="term" value="C:cytosol"/>
    <property type="evidence" value="ECO:0007669"/>
    <property type="project" value="TreeGrafter"/>
</dbReference>
<dbReference type="InterPro" id="IPR050168">
    <property type="entry name" value="AAA_ATPase_domain"/>
</dbReference>
<dbReference type="Pfam" id="PF00004">
    <property type="entry name" value="AAA"/>
    <property type="match status" value="1"/>
</dbReference>
<sequence>MVPAVSPAFWFNVSGGAPLPVTGRLLGAKRVYETGHVGRCGKDSRSVLSVPPLTSELHLETITAPQYSVGEEYDSVLCQHFLTARLVQVGDVLCVPTRDKVDFIQNSSDKALRWPVLYFRVKSVSEGKPPGLRLGHLGHLAHREHTSLYLAGCTNSFVPSYAACAGNPVWGSVAPPGLAHTVDQLSDIMLPYLQTGPSVLAGPCSVLLWGPSGSGKATVVGATCYRLHLHLVKVECSGLCGDSVGATEARLTAVFSVADTHRPCVLLLRNVQRLAAERDGVGEDPRLVATLHRLLTELAQGPREYPVLVVGTAGKMRDLGDGAQAAFLHHVELETLSEQHRRELLSALSAGLPLGSDVNLSKISQQIAGTVLGDMCALLSHASRAACERARSGCFPGSRPSEREDPDHNADGDGFA</sequence>
<dbReference type="GO" id="GO:0016887">
    <property type="term" value="F:ATP hydrolysis activity"/>
    <property type="evidence" value="ECO:0007669"/>
    <property type="project" value="InterPro"/>
</dbReference>
<feature type="compositionally biased region" description="Basic and acidic residues" evidence="1">
    <location>
        <begin position="400"/>
        <end position="416"/>
    </location>
</feature>
<dbReference type="InterPro" id="IPR003959">
    <property type="entry name" value="ATPase_AAA_core"/>
</dbReference>
<dbReference type="FunFam" id="3.40.50.300:FF:000988">
    <property type="entry name" value="peroxisome biogenesis factor 6"/>
    <property type="match status" value="1"/>
</dbReference>
<dbReference type="AlphaFoldDB" id="V9L0Y5"/>
<accession>V9L0Y5</accession>
<dbReference type="SUPFAM" id="SSF52540">
    <property type="entry name" value="P-loop containing nucleoside triphosphate hydrolases"/>
    <property type="match status" value="1"/>
</dbReference>
<evidence type="ECO:0000313" key="3">
    <source>
        <dbReference type="EMBL" id="AFP04928.1"/>
    </source>
</evidence>
<evidence type="ECO:0000259" key="2">
    <source>
        <dbReference type="Pfam" id="PF00004"/>
    </source>
</evidence>
<feature type="region of interest" description="Disordered" evidence="1">
    <location>
        <begin position="391"/>
        <end position="416"/>
    </location>
</feature>
<name>V9L0Y5_CALMI</name>
<dbReference type="InterPro" id="IPR027417">
    <property type="entry name" value="P-loop_NTPase"/>
</dbReference>
<dbReference type="Gene3D" id="3.40.50.300">
    <property type="entry name" value="P-loop containing nucleotide triphosphate hydrolases"/>
    <property type="match status" value="1"/>
</dbReference>
<feature type="non-terminal residue" evidence="3">
    <location>
        <position position="416"/>
    </location>
</feature>
<dbReference type="EMBL" id="JW872410">
    <property type="protein sequence ID" value="AFP04928.1"/>
    <property type="molecule type" value="mRNA"/>
</dbReference>
<evidence type="ECO:0000256" key="1">
    <source>
        <dbReference type="SAM" id="MobiDB-lite"/>
    </source>
</evidence>
<protein>
    <submittedName>
        <fullName evidence="3">Peroxisome assembly factor 2</fullName>
    </submittedName>
</protein>
<dbReference type="GO" id="GO:0016558">
    <property type="term" value="P:protein import into peroxisome matrix"/>
    <property type="evidence" value="ECO:0007669"/>
    <property type="project" value="TreeGrafter"/>
</dbReference>
<dbReference type="GO" id="GO:0005524">
    <property type="term" value="F:ATP binding"/>
    <property type="evidence" value="ECO:0007669"/>
    <property type="project" value="InterPro"/>
</dbReference>
<feature type="domain" description="ATPase AAA-type core" evidence="2">
    <location>
        <begin position="206"/>
        <end position="320"/>
    </location>
</feature>
<proteinExistence type="evidence at transcript level"/>
<dbReference type="CDD" id="cd19481">
    <property type="entry name" value="RecA-like_protease"/>
    <property type="match status" value="1"/>
</dbReference>
<organism evidence="3">
    <name type="scientific">Callorhinchus milii</name>
    <name type="common">Ghost shark</name>
    <dbReference type="NCBI Taxonomy" id="7868"/>
    <lineage>
        <taxon>Eukaryota</taxon>
        <taxon>Metazoa</taxon>
        <taxon>Chordata</taxon>
        <taxon>Craniata</taxon>
        <taxon>Vertebrata</taxon>
        <taxon>Chondrichthyes</taxon>
        <taxon>Holocephali</taxon>
        <taxon>Chimaeriformes</taxon>
        <taxon>Callorhinchidae</taxon>
        <taxon>Callorhinchus</taxon>
    </lineage>
</organism>
<dbReference type="GO" id="GO:0005778">
    <property type="term" value="C:peroxisomal membrane"/>
    <property type="evidence" value="ECO:0007669"/>
    <property type="project" value="TreeGrafter"/>
</dbReference>
<dbReference type="PANTHER" id="PTHR23077:SF9">
    <property type="entry name" value="PEROXISOMAL ATPASE PEX6"/>
    <property type="match status" value="1"/>
</dbReference>